<comment type="function">
    <text evidence="6">Removes the formyl group from the N-terminal Met of newly synthesized proteins. Requires at least a dipeptide for an efficient rate of reaction. N-terminal L-methionine is a prerequisite for activity but the enzyme has broad specificity at other positions.</text>
</comment>
<keyword evidence="2 6" id="KW-0479">Metal-binding</keyword>
<dbReference type="EMBL" id="LT906467">
    <property type="protein sequence ID" value="SNV73280.1"/>
    <property type="molecule type" value="Genomic_DNA"/>
</dbReference>
<dbReference type="InterPro" id="IPR036821">
    <property type="entry name" value="Peptide_deformylase_sf"/>
</dbReference>
<dbReference type="PRINTS" id="PR01576">
    <property type="entry name" value="PDEFORMYLASE"/>
</dbReference>
<gene>
    <name evidence="6 8" type="primary">def</name>
    <name evidence="7" type="ORF">CIMIT_06750</name>
    <name evidence="8" type="ORF">SAMEA4535761_01410</name>
</gene>
<dbReference type="HAMAP" id="MF_00163">
    <property type="entry name" value="Pep_deformylase"/>
    <property type="match status" value="1"/>
</dbReference>
<dbReference type="GO" id="GO:0046872">
    <property type="term" value="F:metal ion binding"/>
    <property type="evidence" value="ECO:0007669"/>
    <property type="project" value="UniProtKB-KW"/>
</dbReference>
<dbReference type="RefSeq" id="WP_038590782.1">
    <property type="nucleotide sequence ID" value="NZ_CP009211.1"/>
</dbReference>
<dbReference type="PIRSF" id="PIRSF004749">
    <property type="entry name" value="Pep_def"/>
    <property type="match status" value="1"/>
</dbReference>
<evidence type="ECO:0000313" key="10">
    <source>
        <dbReference type="Proteomes" id="UP000215374"/>
    </source>
</evidence>
<evidence type="ECO:0000313" key="9">
    <source>
        <dbReference type="Proteomes" id="UP000028780"/>
    </source>
</evidence>
<keyword evidence="5 6" id="KW-0408">Iron</keyword>
<evidence type="ECO:0000256" key="5">
    <source>
        <dbReference type="ARBA" id="ARBA00023004"/>
    </source>
</evidence>
<comment type="similarity">
    <text evidence="1 6">Belongs to the polypeptide deformylase family.</text>
</comment>
<proteinExistence type="inferred from homology"/>
<evidence type="ECO:0000256" key="3">
    <source>
        <dbReference type="ARBA" id="ARBA00022801"/>
    </source>
</evidence>
<comment type="cofactor">
    <cofactor evidence="6">
        <name>Fe(2+)</name>
        <dbReference type="ChEBI" id="CHEBI:29033"/>
    </cofactor>
    <text evidence="6">Binds 1 Fe(2+) ion.</text>
</comment>
<evidence type="ECO:0000256" key="4">
    <source>
        <dbReference type="ARBA" id="ARBA00022917"/>
    </source>
</evidence>
<dbReference type="HOGENOM" id="CLU_061901_1_2_11"/>
<dbReference type="NCBIfam" id="NF001159">
    <property type="entry name" value="PRK00150.1-3"/>
    <property type="match status" value="1"/>
</dbReference>
<dbReference type="AlphaFoldDB" id="A0A076NPH2"/>
<organism evidence="7 9">
    <name type="scientific">Corynebacterium imitans</name>
    <dbReference type="NCBI Taxonomy" id="156978"/>
    <lineage>
        <taxon>Bacteria</taxon>
        <taxon>Bacillati</taxon>
        <taxon>Actinomycetota</taxon>
        <taxon>Actinomycetes</taxon>
        <taxon>Mycobacteriales</taxon>
        <taxon>Corynebacteriaceae</taxon>
        <taxon>Corynebacterium</taxon>
    </lineage>
</organism>
<keyword evidence="9" id="KW-1185">Reference proteome</keyword>
<dbReference type="Gene3D" id="3.90.45.10">
    <property type="entry name" value="Peptide deformylase"/>
    <property type="match status" value="1"/>
</dbReference>
<reference evidence="8 10" key="2">
    <citation type="submission" date="2017-06" db="EMBL/GenBank/DDBJ databases">
        <authorList>
            <consortium name="Pathogen Informatics"/>
        </authorList>
    </citation>
    <scope>NUCLEOTIDE SEQUENCE [LARGE SCALE GENOMIC DNA]</scope>
    <source>
        <strain evidence="8 10">NCTC13015</strain>
    </source>
</reference>
<dbReference type="GO" id="GO:0006412">
    <property type="term" value="P:translation"/>
    <property type="evidence" value="ECO:0007669"/>
    <property type="project" value="UniProtKB-UniRule"/>
</dbReference>
<comment type="catalytic activity">
    <reaction evidence="6">
        <text>N-terminal N-formyl-L-methionyl-[peptide] + H2O = N-terminal L-methionyl-[peptide] + formate</text>
        <dbReference type="Rhea" id="RHEA:24420"/>
        <dbReference type="Rhea" id="RHEA-COMP:10639"/>
        <dbReference type="Rhea" id="RHEA-COMP:10640"/>
        <dbReference type="ChEBI" id="CHEBI:15377"/>
        <dbReference type="ChEBI" id="CHEBI:15740"/>
        <dbReference type="ChEBI" id="CHEBI:49298"/>
        <dbReference type="ChEBI" id="CHEBI:64731"/>
        <dbReference type="EC" id="3.5.1.88"/>
    </reaction>
</comment>
<evidence type="ECO:0000256" key="6">
    <source>
        <dbReference type="HAMAP-Rule" id="MF_00163"/>
    </source>
</evidence>
<dbReference type="CDD" id="cd00487">
    <property type="entry name" value="Pep_deformylase"/>
    <property type="match status" value="1"/>
</dbReference>
<accession>A0A076NPH2</accession>
<keyword evidence="3 6" id="KW-0378">Hydrolase</keyword>
<dbReference type="GO" id="GO:0042586">
    <property type="term" value="F:peptide deformylase activity"/>
    <property type="evidence" value="ECO:0007669"/>
    <property type="project" value="UniProtKB-UniRule"/>
</dbReference>
<dbReference type="Proteomes" id="UP000028780">
    <property type="component" value="Chromosome"/>
</dbReference>
<feature type="active site" evidence="6">
    <location>
        <position position="132"/>
    </location>
</feature>
<dbReference type="SUPFAM" id="SSF56420">
    <property type="entry name" value="Peptide deformylase"/>
    <property type="match status" value="1"/>
</dbReference>
<reference evidence="7 9" key="1">
    <citation type="submission" date="2014-08" db="EMBL/GenBank/DDBJ databases">
        <title>Complete genome sequence of Corynebacterium imitans DSM 44264, isolated from a five-month-old boy with suspected pharyngeal diphtheria.</title>
        <authorList>
            <person name="Mollmann S."/>
            <person name="Albersmeier A."/>
            <person name="Ruckert C."/>
            <person name="Tauch A."/>
        </authorList>
    </citation>
    <scope>NUCLEOTIDE SEQUENCE [LARGE SCALE GENOMIC DNA]</scope>
    <source>
        <strain evidence="7 9">DSM 44264</strain>
    </source>
</reference>
<feature type="binding site" evidence="6">
    <location>
        <position position="89"/>
    </location>
    <ligand>
        <name>Fe cation</name>
        <dbReference type="ChEBI" id="CHEBI:24875"/>
    </ligand>
</feature>
<dbReference type="KEGG" id="cii:CIMIT_06750"/>
<dbReference type="Pfam" id="PF01327">
    <property type="entry name" value="Pep_deformylase"/>
    <property type="match status" value="1"/>
</dbReference>
<dbReference type="Proteomes" id="UP000215374">
    <property type="component" value="Chromosome 1"/>
</dbReference>
<dbReference type="NCBIfam" id="TIGR00079">
    <property type="entry name" value="pept_deformyl"/>
    <property type="match status" value="1"/>
</dbReference>
<evidence type="ECO:0000256" key="1">
    <source>
        <dbReference type="ARBA" id="ARBA00010759"/>
    </source>
</evidence>
<dbReference type="PANTHER" id="PTHR10458">
    <property type="entry name" value="PEPTIDE DEFORMYLASE"/>
    <property type="match status" value="1"/>
</dbReference>
<feature type="binding site" evidence="6">
    <location>
        <position position="135"/>
    </location>
    <ligand>
        <name>Fe cation</name>
        <dbReference type="ChEBI" id="CHEBI:24875"/>
    </ligand>
</feature>
<keyword evidence="4 6" id="KW-0648">Protein biosynthesis</keyword>
<evidence type="ECO:0000313" key="8">
    <source>
        <dbReference type="EMBL" id="SNV73280.1"/>
    </source>
</evidence>
<sequence>MTALSLRLFGDPILKTAARPVEEFGEGLRRTAAEMLDIMDASGGVGLAANQVGLGIRLFVYDCNGMRGHLVNPVWHQVGEETQTGVEGCLSVPGVQGTITRAANVLATGNDVQGRPVTIAASGLLARCIQHETDHLDGVMFMQRMEREERKAAMAAIHASEWWKEN</sequence>
<dbReference type="PANTHER" id="PTHR10458:SF2">
    <property type="entry name" value="PEPTIDE DEFORMYLASE, MITOCHONDRIAL"/>
    <property type="match status" value="1"/>
</dbReference>
<dbReference type="InterPro" id="IPR023635">
    <property type="entry name" value="Peptide_deformylase"/>
</dbReference>
<dbReference type="STRING" id="156978.CIMIT_06750"/>
<dbReference type="EC" id="3.5.1.88" evidence="6"/>
<evidence type="ECO:0000256" key="2">
    <source>
        <dbReference type="ARBA" id="ARBA00022723"/>
    </source>
</evidence>
<dbReference type="eggNOG" id="COG0242">
    <property type="taxonomic scope" value="Bacteria"/>
</dbReference>
<protein>
    <recommendedName>
        <fullName evidence="6">Peptide deformylase</fullName>
        <shortName evidence="6">PDF</shortName>
        <ecNumber evidence="6">3.5.1.88</ecNumber>
    </recommendedName>
    <alternativeName>
        <fullName evidence="6">Polypeptide deformylase</fullName>
    </alternativeName>
</protein>
<feature type="binding site" evidence="6">
    <location>
        <position position="131"/>
    </location>
    <ligand>
        <name>Fe cation</name>
        <dbReference type="ChEBI" id="CHEBI:24875"/>
    </ligand>
</feature>
<dbReference type="EMBL" id="CP009211">
    <property type="protein sequence ID" value="AIJ33635.1"/>
    <property type="molecule type" value="Genomic_DNA"/>
</dbReference>
<evidence type="ECO:0000313" key="7">
    <source>
        <dbReference type="EMBL" id="AIJ33635.1"/>
    </source>
</evidence>
<dbReference type="OrthoDB" id="9804313at2"/>
<name>A0A076NPH2_9CORY</name>